<sequence>MGLGTDLYKRLILHKDVGASKNKGPHFWDEVHSLQWYTDLYEEPVLDIMDRPKELIIGDATGSTMSYAGVGILGRPTDESGHPWNILLPEVMHELQPELKLIVILRNPVDRMYSAYNYHSHFKRADLPVGAEGFHEYVKRQLDVMKGCVGEDGEIISPCVQKNMGMFEQLAKGIYSMFLPSWINTFTQDKMHFMRMEDYAKNIATHMEQVCKYLELRPPLADEMDEMASLAVWNKRQGNGAERGSTAGEMMAETRKMLGEFYAPFNKKLADILEDDRYLWLD</sequence>
<feature type="domain" description="Sulfotransferase" evidence="2">
    <location>
        <begin position="18"/>
        <end position="247"/>
    </location>
</feature>
<dbReference type="AlphaFoldDB" id="A0AAE0FYI7"/>
<evidence type="ECO:0000313" key="4">
    <source>
        <dbReference type="Proteomes" id="UP001190700"/>
    </source>
</evidence>
<dbReference type="InterPro" id="IPR052654">
    <property type="entry name" value="CS_Sulfotransferase"/>
</dbReference>
<dbReference type="SUPFAM" id="SSF52540">
    <property type="entry name" value="P-loop containing nucleoside triphosphate hydrolases"/>
    <property type="match status" value="1"/>
</dbReference>
<dbReference type="GO" id="GO:0050659">
    <property type="term" value="F:N-acetylgalactosamine 4-sulfate 6-O-sulfotransferase activity"/>
    <property type="evidence" value="ECO:0007669"/>
    <property type="project" value="TreeGrafter"/>
</dbReference>
<comment type="similarity">
    <text evidence="1">Belongs to the sulfotransferase 1 family.</text>
</comment>
<dbReference type="Gene3D" id="3.40.50.300">
    <property type="entry name" value="P-loop containing nucleotide triphosphate hydrolases"/>
    <property type="match status" value="1"/>
</dbReference>
<dbReference type="InterPro" id="IPR000863">
    <property type="entry name" value="Sulfotransferase_dom"/>
</dbReference>
<keyword evidence="4" id="KW-1185">Reference proteome</keyword>
<evidence type="ECO:0000259" key="2">
    <source>
        <dbReference type="Pfam" id="PF00685"/>
    </source>
</evidence>
<proteinExistence type="inferred from homology"/>
<evidence type="ECO:0000256" key="1">
    <source>
        <dbReference type="RuleBase" id="RU361155"/>
    </source>
</evidence>
<evidence type="ECO:0000313" key="3">
    <source>
        <dbReference type="EMBL" id="KAK3267636.1"/>
    </source>
</evidence>
<dbReference type="EC" id="2.8.2.-" evidence="1"/>
<protein>
    <recommendedName>
        <fullName evidence="1">Sulfotransferase</fullName>
        <ecNumber evidence="1">2.8.2.-</ecNumber>
    </recommendedName>
</protein>
<organism evidence="3 4">
    <name type="scientific">Cymbomonas tetramitiformis</name>
    <dbReference type="NCBI Taxonomy" id="36881"/>
    <lineage>
        <taxon>Eukaryota</taxon>
        <taxon>Viridiplantae</taxon>
        <taxon>Chlorophyta</taxon>
        <taxon>Pyramimonadophyceae</taxon>
        <taxon>Pyramimonadales</taxon>
        <taxon>Pyramimonadaceae</taxon>
        <taxon>Cymbomonas</taxon>
    </lineage>
</organism>
<keyword evidence="1" id="KW-0808">Transferase</keyword>
<comment type="caution">
    <text evidence="3">The sequence shown here is derived from an EMBL/GenBank/DDBJ whole genome shotgun (WGS) entry which is preliminary data.</text>
</comment>
<name>A0AAE0FYI7_9CHLO</name>
<dbReference type="EMBL" id="LGRX02012287">
    <property type="protein sequence ID" value="KAK3267636.1"/>
    <property type="molecule type" value="Genomic_DNA"/>
</dbReference>
<accession>A0AAE0FYI7</accession>
<gene>
    <name evidence="3" type="ORF">CYMTET_23825</name>
</gene>
<dbReference type="Proteomes" id="UP001190700">
    <property type="component" value="Unassembled WGS sequence"/>
</dbReference>
<dbReference type="GO" id="GO:0019319">
    <property type="term" value="P:hexose biosynthetic process"/>
    <property type="evidence" value="ECO:0007669"/>
    <property type="project" value="TreeGrafter"/>
</dbReference>
<dbReference type="PANTHER" id="PTHR15723:SF0">
    <property type="entry name" value="CARBOHYDRATE SULFOTRANSFERASE 15"/>
    <property type="match status" value="1"/>
</dbReference>
<dbReference type="InterPro" id="IPR027417">
    <property type="entry name" value="P-loop_NTPase"/>
</dbReference>
<reference evidence="3 4" key="1">
    <citation type="journal article" date="2015" name="Genome Biol. Evol.">
        <title>Comparative Genomics of a Bacterivorous Green Alga Reveals Evolutionary Causalities and Consequences of Phago-Mixotrophic Mode of Nutrition.</title>
        <authorList>
            <person name="Burns J.A."/>
            <person name="Paasch A."/>
            <person name="Narechania A."/>
            <person name="Kim E."/>
        </authorList>
    </citation>
    <scope>NUCLEOTIDE SEQUENCE [LARGE SCALE GENOMIC DNA]</scope>
    <source>
        <strain evidence="3 4">PLY_AMNH</strain>
    </source>
</reference>
<dbReference type="Pfam" id="PF00685">
    <property type="entry name" value="Sulfotransfer_1"/>
    <property type="match status" value="1"/>
</dbReference>
<dbReference type="PANTHER" id="PTHR15723">
    <property type="entry name" value="CARBOHYDRATE SULFOTRANSFERASE 15"/>
    <property type="match status" value="1"/>
</dbReference>